<keyword evidence="3" id="KW-1185">Reference proteome</keyword>
<feature type="transmembrane region" description="Helical" evidence="1">
    <location>
        <begin position="80"/>
        <end position="106"/>
    </location>
</feature>
<reference evidence="2 3" key="1">
    <citation type="submission" date="2024-03" db="EMBL/GenBank/DDBJ databases">
        <title>Human intestinal bacterial collection.</title>
        <authorList>
            <person name="Pauvert C."/>
            <person name="Hitch T.C.A."/>
            <person name="Clavel T."/>
        </authorList>
    </citation>
    <scope>NUCLEOTIDE SEQUENCE [LARGE SCALE GENOMIC DNA]</scope>
    <source>
        <strain evidence="2 3">CLA-JM-H44</strain>
    </source>
</reference>
<keyword evidence="1" id="KW-1133">Transmembrane helix</keyword>
<proteinExistence type="predicted"/>
<dbReference type="InterPro" id="IPR002798">
    <property type="entry name" value="SpoIIM-like"/>
</dbReference>
<organism evidence="2 3">
    <name type="scientific">Solibaculum intestinale</name>
    <dbReference type="NCBI Taxonomy" id="3133165"/>
    <lineage>
        <taxon>Bacteria</taxon>
        <taxon>Bacillati</taxon>
        <taxon>Bacillota</taxon>
        <taxon>Clostridia</taxon>
        <taxon>Eubacteriales</taxon>
        <taxon>Oscillospiraceae</taxon>
        <taxon>Solibaculum</taxon>
    </lineage>
</organism>
<dbReference type="RefSeq" id="WP_349217734.1">
    <property type="nucleotide sequence ID" value="NZ_JBBMFD010000001.1"/>
</dbReference>
<dbReference type="Proteomes" id="UP001489509">
    <property type="component" value="Unassembled WGS sequence"/>
</dbReference>
<feature type="transmembrane region" description="Helical" evidence="1">
    <location>
        <begin position="184"/>
        <end position="210"/>
    </location>
</feature>
<dbReference type="Pfam" id="PF01944">
    <property type="entry name" value="SpoIIM"/>
    <property type="match status" value="1"/>
</dbReference>
<evidence type="ECO:0000313" key="3">
    <source>
        <dbReference type="Proteomes" id="UP001489509"/>
    </source>
</evidence>
<feature type="transmembrane region" description="Helical" evidence="1">
    <location>
        <begin position="23"/>
        <end position="41"/>
    </location>
</feature>
<gene>
    <name evidence="2" type="ORF">WMO26_01390</name>
</gene>
<name>A0ABV1DWR7_9FIRM</name>
<dbReference type="EMBL" id="JBBMFD010000001">
    <property type="protein sequence ID" value="MEQ2439476.1"/>
    <property type="molecule type" value="Genomic_DNA"/>
</dbReference>
<evidence type="ECO:0000313" key="2">
    <source>
        <dbReference type="EMBL" id="MEQ2439476.1"/>
    </source>
</evidence>
<sequence>MNWTTNIHTFPKRAWEALSQNRMLLFFTSLLVCGLFFGVLISKNISEENAQTLVSLLGGFTLNRTAQPVLTTFLNSLMSVLPFVLVPFFLGVSAVGIPLIPCVLVFRGLGLGTALGYLYGVNGLKGIAFSVLLIIPPAIVSSILIILSCKEAFRFSMLLCRRFLPKADGQEGLWPQLKIYLVRFLALLILLFLAAFVDTVCSAAFSQFFVT</sequence>
<keyword evidence="1" id="KW-0812">Transmembrane</keyword>
<keyword evidence="1" id="KW-0472">Membrane</keyword>
<evidence type="ECO:0000256" key="1">
    <source>
        <dbReference type="SAM" id="Phobius"/>
    </source>
</evidence>
<comment type="caution">
    <text evidence="2">The sequence shown here is derived from an EMBL/GenBank/DDBJ whole genome shotgun (WGS) entry which is preliminary data.</text>
</comment>
<feature type="transmembrane region" description="Helical" evidence="1">
    <location>
        <begin position="126"/>
        <end position="147"/>
    </location>
</feature>
<accession>A0ABV1DWR7</accession>
<protein>
    <submittedName>
        <fullName evidence="2">Stage II sporulation protein M</fullName>
    </submittedName>
</protein>